<dbReference type="AlphaFoldDB" id="A0A0V8JGB4"/>
<evidence type="ECO:0008006" key="3">
    <source>
        <dbReference type="Google" id="ProtNLM"/>
    </source>
</evidence>
<dbReference type="Pfam" id="PF09932">
    <property type="entry name" value="DUF2164"/>
    <property type="match status" value="1"/>
</dbReference>
<evidence type="ECO:0000313" key="1">
    <source>
        <dbReference type="EMBL" id="KSU86069.1"/>
    </source>
</evidence>
<accession>A0A0V8JGB4</accession>
<sequence>MSKSLTISKEKKKVLIEEIQTYFLNERDEEIGELAAGLLLDFFIDKIAVEFYNLGVEDSYRYMSDRLEDLFAIQK</sequence>
<comment type="caution">
    <text evidence="1">The sequence shown here is derived from an EMBL/GenBank/DDBJ whole genome shotgun (WGS) entry which is preliminary data.</text>
</comment>
<name>A0A0V8JGB4_9BACI</name>
<protein>
    <recommendedName>
        <fullName evidence="3">DUF2164 domain-containing protein</fullName>
    </recommendedName>
</protein>
<reference evidence="1 2" key="1">
    <citation type="submission" date="2015-11" db="EMBL/GenBank/DDBJ databases">
        <title>Bacillus caseinolyticus sp nov.</title>
        <authorList>
            <person name="Dastager S.G."/>
            <person name="Mawlankar R."/>
        </authorList>
    </citation>
    <scope>NUCLEOTIDE SEQUENCE [LARGE SCALE GENOMIC DNA]</scope>
    <source>
        <strain evidence="1 2">SGD-V-76</strain>
    </source>
</reference>
<evidence type="ECO:0000313" key="2">
    <source>
        <dbReference type="Proteomes" id="UP000053681"/>
    </source>
</evidence>
<organism evidence="1 2">
    <name type="scientific">Priestia veravalensis</name>
    <dbReference type="NCBI Taxonomy" id="1414648"/>
    <lineage>
        <taxon>Bacteria</taxon>
        <taxon>Bacillati</taxon>
        <taxon>Bacillota</taxon>
        <taxon>Bacilli</taxon>
        <taxon>Bacillales</taxon>
        <taxon>Bacillaceae</taxon>
        <taxon>Priestia</taxon>
    </lineage>
</organism>
<keyword evidence="2" id="KW-1185">Reference proteome</keyword>
<dbReference type="InterPro" id="IPR018680">
    <property type="entry name" value="DUF2164"/>
</dbReference>
<gene>
    <name evidence="1" type="ORF">AS180_20760</name>
</gene>
<proteinExistence type="predicted"/>
<dbReference type="EMBL" id="LNQP01000123">
    <property type="protein sequence ID" value="KSU86069.1"/>
    <property type="molecule type" value="Genomic_DNA"/>
</dbReference>
<dbReference type="Proteomes" id="UP000053681">
    <property type="component" value="Unassembled WGS sequence"/>
</dbReference>